<dbReference type="eggNOG" id="arCOG08928">
    <property type="taxonomic scope" value="Archaea"/>
</dbReference>
<feature type="region of interest" description="Disordered" evidence="1">
    <location>
        <begin position="103"/>
        <end position="122"/>
    </location>
</feature>
<reference evidence="3 4" key="1">
    <citation type="journal article" date="2014" name="PLoS Genet.">
        <title>Phylogenetically driven sequencing of extremely halophilic archaea reveals strategies for static and dynamic osmo-response.</title>
        <authorList>
            <person name="Becker E.A."/>
            <person name="Seitzer P.M."/>
            <person name="Tritt A."/>
            <person name="Larsen D."/>
            <person name="Krusor M."/>
            <person name="Yao A.I."/>
            <person name="Wu D."/>
            <person name="Madern D."/>
            <person name="Eisen J.A."/>
            <person name="Darling A.E."/>
            <person name="Facciotti M.T."/>
        </authorList>
    </citation>
    <scope>NUCLEOTIDE SEQUENCE [LARGE SCALE GENOMIC DNA]</scope>
    <source>
        <strain evidence="3 4">2-9-1</strain>
    </source>
</reference>
<sequence>MYRNQSYVEPTAQRGQQVGDTGTYYVKHDFGGTAELTTTLAHAISDVTGVDVTDTGFTLNDHVDPEALDELFKPRDDGTPRIDGHLSFAIWGYQVTVYSDGQIAIAPPNQPPRAQQGPGHQR</sequence>
<evidence type="ECO:0000313" key="4">
    <source>
        <dbReference type="Proteomes" id="UP000011626"/>
    </source>
</evidence>
<name>M0CDG7_9EURY</name>
<proteinExistence type="predicted"/>
<organism evidence="3 4">
    <name type="scientific">Halosimplex carlsbadense 2-9-1</name>
    <dbReference type="NCBI Taxonomy" id="797114"/>
    <lineage>
        <taxon>Archaea</taxon>
        <taxon>Methanobacteriati</taxon>
        <taxon>Methanobacteriota</taxon>
        <taxon>Stenosarchaea group</taxon>
        <taxon>Halobacteria</taxon>
        <taxon>Halobacteriales</taxon>
        <taxon>Haloarculaceae</taxon>
        <taxon>Halosimplex</taxon>
    </lineage>
</organism>
<gene>
    <name evidence="3" type="ORF">C475_21489</name>
</gene>
<dbReference type="Pfam" id="PF18545">
    <property type="entry name" value="HalOD1"/>
    <property type="match status" value="1"/>
</dbReference>
<evidence type="ECO:0000259" key="2">
    <source>
        <dbReference type="Pfam" id="PF18545"/>
    </source>
</evidence>
<keyword evidence="4" id="KW-1185">Reference proteome</keyword>
<dbReference type="AlphaFoldDB" id="M0CDG7"/>
<dbReference type="OrthoDB" id="271604at2157"/>
<feature type="domain" description="Halobacterial output" evidence="2">
    <location>
        <begin position="34"/>
        <end position="107"/>
    </location>
</feature>
<evidence type="ECO:0000313" key="3">
    <source>
        <dbReference type="EMBL" id="ELZ19914.1"/>
    </source>
</evidence>
<accession>M0CDG7</accession>
<evidence type="ECO:0000256" key="1">
    <source>
        <dbReference type="SAM" id="MobiDB-lite"/>
    </source>
</evidence>
<dbReference type="InterPro" id="IPR040624">
    <property type="entry name" value="HalOD1"/>
</dbReference>
<protein>
    <recommendedName>
        <fullName evidence="2">Halobacterial output domain-containing protein</fullName>
    </recommendedName>
</protein>
<dbReference type="RefSeq" id="WP_006885961.1">
    <property type="nucleotide sequence ID" value="NZ_AOIU01000048.1"/>
</dbReference>
<dbReference type="Proteomes" id="UP000011626">
    <property type="component" value="Unassembled WGS sequence"/>
</dbReference>
<dbReference type="EMBL" id="AOIU01000048">
    <property type="protein sequence ID" value="ELZ19914.1"/>
    <property type="molecule type" value="Genomic_DNA"/>
</dbReference>
<comment type="caution">
    <text evidence="3">The sequence shown here is derived from an EMBL/GenBank/DDBJ whole genome shotgun (WGS) entry which is preliminary data.</text>
</comment>